<dbReference type="PANTHER" id="PTHR30146">
    <property type="entry name" value="LACI-RELATED TRANSCRIPTIONAL REPRESSOR"/>
    <property type="match status" value="1"/>
</dbReference>
<evidence type="ECO:0000313" key="8">
    <source>
        <dbReference type="Proteomes" id="UP000222768"/>
    </source>
</evidence>
<protein>
    <submittedName>
        <fullName evidence="7">LacI family transcriptional regulator</fullName>
    </submittedName>
    <submittedName>
        <fullName evidence="6">Substrate-binding domain-containing protein</fullName>
    </submittedName>
</protein>
<dbReference type="InterPro" id="IPR001761">
    <property type="entry name" value="Peripla_BP/Lac1_sug-bd_dom"/>
</dbReference>
<dbReference type="InterPro" id="IPR000843">
    <property type="entry name" value="HTH_LacI"/>
</dbReference>
<dbReference type="Proteomes" id="UP001149314">
    <property type="component" value="Unassembled WGS sequence"/>
</dbReference>
<reference evidence="8" key="1">
    <citation type="submission" date="2017-09" db="EMBL/GenBank/DDBJ databases">
        <title>FDA dAtabase for Regulatory Grade micrObial Sequences (FDA-ARGOS): Supporting development and validation of Infectious Disease Dx tests.</title>
        <authorList>
            <person name="Minogue T."/>
            <person name="Wolcott M."/>
            <person name="Wasieloski L."/>
            <person name="Aguilar W."/>
            <person name="Moore D."/>
            <person name="Tallon L."/>
            <person name="Sadzewicz L."/>
            <person name="Ott S."/>
            <person name="Zhao X."/>
            <person name="Nagaraj S."/>
            <person name="Vavikolanu K."/>
            <person name="Aluvathingal J."/>
            <person name="Nadendla S."/>
            <person name="Sichtig H."/>
        </authorList>
    </citation>
    <scope>NUCLEOTIDE SEQUENCE [LARGE SCALE GENOMIC DNA]</scope>
    <source>
        <strain evidence="8">FDAARGOS_404</strain>
    </source>
</reference>
<proteinExistence type="predicted"/>
<evidence type="ECO:0000256" key="2">
    <source>
        <dbReference type="ARBA" id="ARBA00023015"/>
    </source>
</evidence>
<reference evidence="7" key="2">
    <citation type="submission" date="2017-09" db="EMBL/GenBank/DDBJ databases">
        <title>FDA dAtabase for Regulatory Grade micrObial Sequences (FDA-ARGOS): Supporting development and validation of Infectious Disease Dx tests.</title>
        <authorList>
            <person name="Minogue T."/>
            <person name="Wolcott M."/>
            <person name="Wasieloski L."/>
            <person name="Aguilar W."/>
            <person name="Moore D."/>
            <person name="Tallon L.J."/>
            <person name="Sadzewicz L."/>
            <person name="Ott S."/>
            <person name="Zhao X."/>
            <person name="Nagaraj S."/>
            <person name="Vavikolanu K."/>
            <person name="Aluvathingal J."/>
            <person name="Nadendla S."/>
            <person name="Sichtig H."/>
        </authorList>
    </citation>
    <scope>NUCLEOTIDE SEQUENCE</scope>
    <source>
        <strain evidence="7">FDAARGOS_404</strain>
    </source>
</reference>
<dbReference type="AlphaFoldDB" id="A0A7H0F700"/>
<dbReference type="SMART" id="SM00354">
    <property type="entry name" value="HTH_LACI"/>
    <property type="match status" value="1"/>
</dbReference>
<dbReference type="GO" id="GO:0003700">
    <property type="term" value="F:DNA-binding transcription factor activity"/>
    <property type="evidence" value="ECO:0007669"/>
    <property type="project" value="TreeGrafter"/>
</dbReference>
<dbReference type="InterPro" id="IPR010982">
    <property type="entry name" value="Lambda_DNA-bd_dom_sf"/>
</dbReference>
<keyword evidence="4" id="KW-0804">Transcription</keyword>
<dbReference type="Gene3D" id="3.40.50.2300">
    <property type="match status" value="2"/>
</dbReference>
<dbReference type="SUPFAM" id="SSF53822">
    <property type="entry name" value="Periplasmic binding protein-like I"/>
    <property type="match status" value="1"/>
</dbReference>
<feature type="domain" description="HTH lacI-type" evidence="5">
    <location>
        <begin position="7"/>
        <end position="62"/>
    </location>
</feature>
<reference evidence="6" key="3">
    <citation type="journal article" date="2023" name="Genes Genomics">
        <title>Genomic insights of Leclercia adecarboxylata strains linked to an outbreak in public hospitals in Mexico.</title>
        <authorList>
            <person name="Barrios-Villa E."/>
            <person name="Pacheco-Flores B."/>
            <person name="Lozano-Zarain P."/>
            <person name="Del Campo-Ortega R."/>
            <person name="de Jesus Ascencio-Montiel I."/>
            <person name="Gonzalez-Leon M."/>
            <person name="Camorlinga-Ponce M."/>
            <person name="Gaytan Cervantes F.J."/>
            <person name="Gonzalez Torres C."/>
            <person name="Aguilar E."/>
            <person name="Gonzalez Ibarra J."/>
            <person name="Torres Lopez F.J."/>
            <person name="Rosas-Vargas H."/>
            <person name="Gonzalez-Bonilla C.R."/>
            <person name="Del Carmen Rocha-Gracia R."/>
        </authorList>
    </citation>
    <scope>NUCLEOTIDE SEQUENCE</scope>
    <source>
        <strain evidence="6">Lac40</strain>
    </source>
</reference>
<keyword evidence="3" id="KW-0238">DNA-binding</keyword>
<organism evidence="7 8">
    <name type="scientific">Leclercia adecarboxylata</name>
    <dbReference type="NCBI Taxonomy" id="83655"/>
    <lineage>
        <taxon>Bacteria</taxon>
        <taxon>Pseudomonadati</taxon>
        <taxon>Pseudomonadota</taxon>
        <taxon>Gammaproteobacteria</taxon>
        <taxon>Enterobacterales</taxon>
        <taxon>Enterobacteriaceae</taxon>
        <taxon>Leclercia</taxon>
    </lineage>
</organism>
<evidence type="ECO:0000256" key="1">
    <source>
        <dbReference type="ARBA" id="ARBA00022491"/>
    </source>
</evidence>
<dbReference type="RefSeq" id="WP_032617418.1">
    <property type="nucleotide sequence ID" value="NZ_CBCXZU010000011.1"/>
</dbReference>
<comment type="caution">
    <text evidence="7">The sequence shown here is derived from an EMBL/GenBank/DDBJ whole genome shotgun (WGS) entry which is preliminary data.</text>
</comment>
<accession>A0A7H0F700</accession>
<sequence length="334" mass="37043">MVDKKKSTIKDVAALADVSIGVVSRVLNPGTGSVSERTRQRIIAAMQTLSYTPQSAARELKTNLNNTIGLVVADISNEFFSEISDLIVRRARELAMNVILVTTQEDPLLERESLEMLMQKRVKAIIATPTSANKDMWQSISDMGIAIVFIDRYLEDFTRANVIGFNNETSARQATSYLAEQGHRRIGWISGPLNTSTSLQRLEGYKKGLEANGIECNTQLIVVKNFRDPLASQSLDELLSLEDPPTAIIIGNTSIAPVIMSRIRELKLSIPDDLSLIVYHDSHWSRLLSPSISVIKHPLEELANKALLSLSGEQQTPCELDSTLIKRESVSWIK</sequence>
<dbReference type="InterPro" id="IPR028082">
    <property type="entry name" value="Peripla_BP_I"/>
</dbReference>
<keyword evidence="1" id="KW-0678">Repressor</keyword>
<dbReference type="EMBL" id="JAOURS010000022">
    <property type="protein sequence ID" value="MDC6640150.1"/>
    <property type="molecule type" value="Genomic_DNA"/>
</dbReference>
<evidence type="ECO:0000256" key="4">
    <source>
        <dbReference type="ARBA" id="ARBA00023163"/>
    </source>
</evidence>
<dbReference type="Pfam" id="PF00532">
    <property type="entry name" value="Peripla_BP_1"/>
    <property type="match status" value="1"/>
</dbReference>
<keyword evidence="2" id="KW-0805">Transcription regulation</keyword>
<dbReference type="Pfam" id="PF00356">
    <property type="entry name" value="LacI"/>
    <property type="match status" value="1"/>
</dbReference>
<dbReference type="PROSITE" id="PS50932">
    <property type="entry name" value="HTH_LACI_2"/>
    <property type="match status" value="1"/>
</dbReference>
<dbReference type="SUPFAM" id="SSF47413">
    <property type="entry name" value="lambda repressor-like DNA-binding domains"/>
    <property type="match status" value="1"/>
</dbReference>
<dbReference type="CDD" id="cd01392">
    <property type="entry name" value="HTH_LacI"/>
    <property type="match status" value="1"/>
</dbReference>
<gene>
    <name evidence="7" type="ORF">CRX53_06140</name>
    <name evidence="6" type="ORF">OEZ79_18090</name>
</gene>
<dbReference type="OrthoDB" id="6790885at2"/>
<evidence type="ECO:0000259" key="5">
    <source>
        <dbReference type="PROSITE" id="PS50932"/>
    </source>
</evidence>
<evidence type="ECO:0000256" key="3">
    <source>
        <dbReference type="ARBA" id="ARBA00023125"/>
    </source>
</evidence>
<dbReference type="EMBL" id="PDLK01000002">
    <property type="protein sequence ID" value="PHH03581.1"/>
    <property type="molecule type" value="Genomic_DNA"/>
</dbReference>
<evidence type="ECO:0000313" key="6">
    <source>
        <dbReference type="EMBL" id="MDC6640150.1"/>
    </source>
</evidence>
<dbReference type="Proteomes" id="UP000222768">
    <property type="component" value="Unassembled WGS sequence"/>
</dbReference>
<evidence type="ECO:0000313" key="7">
    <source>
        <dbReference type="EMBL" id="PHH03581.1"/>
    </source>
</evidence>
<dbReference type="Gene3D" id="1.10.260.40">
    <property type="entry name" value="lambda repressor-like DNA-binding domains"/>
    <property type="match status" value="1"/>
</dbReference>
<dbReference type="PANTHER" id="PTHR30146:SF148">
    <property type="entry name" value="HTH-TYPE TRANSCRIPTIONAL REPRESSOR PURR-RELATED"/>
    <property type="match status" value="1"/>
</dbReference>
<dbReference type="GO" id="GO:0000976">
    <property type="term" value="F:transcription cis-regulatory region binding"/>
    <property type="evidence" value="ECO:0007669"/>
    <property type="project" value="TreeGrafter"/>
</dbReference>
<name>A0A7H0F700_9ENTR</name>
<dbReference type="CDD" id="cd06299">
    <property type="entry name" value="PBP1_LacI-like"/>
    <property type="match status" value="1"/>
</dbReference>